<dbReference type="GeneID" id="94377038"/>
<keyword evidence="3" id="KW-0600">Photoreceptor protein</keyword>
<comment type="catalytic activity">
    <reaction evidence="1">
        <text>ATP + protein L-histidine = ADP + protein N-phospho-L-histidine.</text>
        <dbReference type="EC" id="2.7.13.3"/>
    </reaction>
</comment>
<keyword evidence="16" id="KW-0812">Transmembrane</keyword>
<keyword evidence="16" id="KW-0472">Membrane</keyword>
<dbReference type="NCBIfam" id="TIGR00229">
    <property type="entry name" value="sensory_box"/>
    <property type="match status" value="1"/>
</dbReference>
<evidence type="ECO:0000259" key="18">
    <source>
        <dbReference type="PROSITE" id="PS50924"/>
    </source>
</evidence>
<dbReference type="Pfam" id="PF03707">
    <property type="entry name" value="MHYT"/>
    <property type="match status" value="2"/>
</dbReference>
<dbReference type="InterPro" id="IPR001610">
    <property type="entry name" value="PAC"/>
</dbReference>
<protein>
    <recommendedName>
        <fullName evidence="2">histidine kinase</fullName>
        <ecNumber evidence="2">2.7.13.3</ecNumber>
    </recommendedName>
</protein>
<dbReference type="Proteomes" id="UP000824334">
    <property type="component" value="Chromosome"/>
</dbReference>
<feature type="transmembrane region" description="Helical" evidence="16">
    <location>
        <begin position="6"/>
        <end position="28"/>
    </location>
</feature>
<dbReference type="PROSITE" id="PS50113">
    <property type="entry name" value="PAC"/>
    <property type="match status" value="1"/>
</dbReference>
<evidence type="ECO:0000256" key="3">
    <source>
        <dbReference type="ARBA" id="ARBA00022543"/>
    </source>
</evidence>
<dbReference type="CDD" id="cd00130">
    <property type="entry name" value="PAS"/>
    <property type="match status" value="1"/>
</dbReference>
<evidence type="ECO:0000256" key="4">
    <source>
        <dbReference type="ARBA" id="ARBA00022553"/>
    </source>
</evidence>
<keyword evidence="10" id="KW-0547">Nucleotide-binding</keyword>
<reference evidence="19 20" key="1">
    <citation type="submission" date="2021-07" db="EMBL/GenBank/DDBJ databases">
        <title>Isolation and characterization of bacteria from a gold mining with a capacity of golden bioaccumulation.</title>
        <authorList>
            <person name="Yang X.J."/>
        </authorList>
    </citation>
    <scope>NUCLEOTIDE SEQUENCE [LARGE SCALE GENOMIC DNA]</scope>
    <source>
        <strain evidence="19 20">Au29</strain>
    </source>
</reference>
<proteinExistence type="predicted"/>
<feature type="transmembrane region" description="Helical" evidence="16">
    <location>
        <begin position="40"/>
        <end position="65"/>
    </location>
</feature>
<keyword evidence="14" id="KW-0843">Virulence</keyword>
<accession>A0ABX8TH16</accession>
<keyword evidence="9" id="KW-0677">Repeat</keyword>
<dbReference type="Pfam" id="PF07536">
    <property type="entry name" value="HWE_HK"/>
    <property type="match status" value="1"/>
</dbReference>
<gene>
    <name evidence="19" type="ORF">KWG56_17240</name>
</gene>
<keyword evidence="5" id="KW-0716">Sensory transduction</keyword>
<keyword evidence="15" id="KW-0675">Receptor</keyword>
<dbReference type="RefSeq" id="WP_219353074.1">
    <property type="nucleotide sequence ID" value="NZ_CP080034.1"/>
</dbReference>
<dbReference type="Pfam" id="PF08447">
    <property type="entry name" value="PAS_3"/>
    <property type="match status" value="1"/>
</dbReference>
<evidence type="ECO:0000256" key="12">
    <source>
        <dbReference type="ARBA" id="ARBA00022840"/>
    </source>
</evidence>
<dbReference type="InterPro" id="IPR000700">
    <property type="entry name" value="PAS-assoc_C"/>
</dbReference>
<dbReference type="PANTHER" id="PTHR41523">
    <property type="entry name" value="TWO-COMPONENT SYSTEM SENSOR PROTEIN"/>
    <property type="match status" value="1"/>
</dbReference>
<organism evidence="19 20">
    <name type="scientific">Brevundimonas nasdae</name>
    <dbReference type="NCBI Taxonomy" id="172043"/>
    <lineage>
        <taxon>Bacteria</taxon>
        <taxon>Pseudomonadati</taxon>
        <taxon>Pseudomonadota</taxon>
        <taxon>Alphaproteobacteria</taxon>
        <taxon>Caulobacterales</taxon>
        <taxon>Caulobacteraceae</taxon>
        <taxon>Brevundimonas</taxon>
    </lineage>
</organism>
<evidence type="ECO:0000256" key="10">
    <source>
        <dbReference type="ARBA" id="ARBA00022741"/>
    </source>
</evidence>
<dbReference type="InterPro" id="IPR005330">
    <property type="entry name" value="MHYT_dom"/>
</dbReference>
<evidence type="ECO:0000256" key="15">
    <source>
        <dbReference type="ARBA" id="ARBA00023170"/>
    </source>
</evidence>
<evidence type="ECO:0000256" key="8">
    <source>
        <dbReference type="ARBA" id="ARBA00022679"/>
    </source>
</evidence>
<evidence type="ECO:0000256" key="14">
    <source>
        <dbReference type="ARBA" id="ARBA00023026"/>
    </source>
</evidence>
<feature type="transmembrane region" description="Helical" evidence="16">
    <location>
        <begin position="77"/>
        <end position="97"/>
    </location>
</feature>
<evidence type="ECO:0000256" key="16">
    <source>
        <dbReference type="PROSITE-ProRule" id="PRU00244"/>
    </source>
</evidence>
<keyword evidence="8" id="KW-0808">Transferase</keyword>
<name>A0ABX8TH16_9CAUL</name>
<evidence type="ECO:0000256" key="9">
    <source>
        <dbReference type="ARBA" id="ARBA00022737"/>
    </source>
</evidence>
<dbReference type="SMART" id="SM00911">
    <property type="entry name" value="HWE_HK"/>
    <property type="match status" value="1"/>
</dbReference>
<keyword evidence="13" id="KW-0157">Chromophore</keyword>
<evidence type="ECO:0000256" key="11">
    <source>
        <dbReference type="ARBA" id="ARBA00022777"/>
    </source>
</evidence>
<keyword evidence="12" id="KW-0067">ATP-binding</keyword>
<feature type="transmembrane region" description="Helical" evidence="16">
    <location>
        <begin position="170"/>
        <end position="195"/>
    </location>
</feature>
<dbReference type="SMART" id="SM00086">
    <property type="entry name" value="PAC"/>
    <property type="match status" value="1"/>
</dbReference>
<evidence type="ECO:0000259" key="17">
    <source>
        <dbReference type="PROSITE" id="PS50113"/>
    </source>
</evidence>
<dbReference type="PANTHER" id="PTHR41523:SF8">
    <property type="entry name" value="ETHYLENE RESPONSE SENSOR PROTEIN"/>
    <property type="match status" value="1"/>
</dbReference>
<dbReference type="EC" id="2.7.13.3" evidence="2"/>
<sequence>MHHDHISLFAAVAVAVAILGAWTALDLFGRMRAHLGSARLKWLGVAALVLGISIWSMHFIAMLGFDPGSPVSYEVGLTFVSFLLAVAGTGVAFLTASRPGSKRYVLPAGGLLMGLSIVAMHYVGMAAVRTTATLGYRPALVVLSVLIAVVASTAALAAARRERSQGWRALAAVILGLAIASMHYTGMAAVILAPASHVPHAGGASPVALAAAVTAGCVIILFLALGASILDQRTNVLSAIDAGGVGFWEAALPLRSPILSDRAREILSIPRDARLGPTEIGDRLSPEDLPFHLAALARAMAGEADYDQEWRLAGTDRWFHLRGRLIRSRSGRPMRMSGVITDITDRRQAYQALADSERQQRILINELNHRVKNTLATVQSIARQTARRTPDIKMFTTLFEARLLALSNTQNLLTAGNWEWVDLRELLVQELAPYADEQVHLSGPSVSLNPLQTQGLGMAFHELAVNAAKYGALSAAGGLVRVDWSVDKGVLLLDWVESGGPAVRSPERRGFGSDLIDSTINRSLNGSAALAYPPEGFAFSLRLPLGDTSESVA</sequence>
<feature type="transmembrane region" description="Helical" evidence="16">
    <location>
        <begin position="207"/>
        <end position="230"/>
    </location>
</feature>
<feature type="transmembrane region" description="Helical" evidence="16">
    <location>
        <begin position="136"/>
        <end position="158"/>
    </location>
</feature>
<evidence type="ECO:0000256" key="7">
    <source>
        <dbReference type="ARBA" id="ARBA00022643"/>
    </source>
</evidence>
<evidence type="ECO:0000256" key="5">
    <source>
        <dbReference type="ARBA" id="ARBA00022606"/>
    </source>
</evidence>
<evidence type="ECO:0000256" key="13">
    <source>
        <dbReference type="ARBA" id="ARBA00022991"/>
    </source>
</evidence>
<keyword evidence="7" id="KW-0288">FMN</keyword>
<evidence type="ECO:0000256" key="2">
    <source>
        <dbReference type="ARBA" id="ARBA00012438"/>
    </source>
</evidence>
<keyword evidence="16" id="KW-1133">Transmembrane helix</keyword>
<evidence type="ECO:0000313" key="20">
    <source>
        <dbReference type="Proteomes" id="UP000824334"/>
    </source>
</evidence>
<dbReference type="PROSITE" id="PS50924">
    <property type="entry name" value="MHYT"/>
    <property type="match status" value="1"/>
</dbReference>
<keyword evidence="6" id="KW-0285">Flavoprotein</keyword>
<keyword evidence="11" id="KW-0418">Kinase</keyword>
<keyword evidence="20" id="KW-1185">Reference proteome</keyword>
<dbReference type="EMBL" id="CP080034">
    <property type="protein sequence ID" value="QYC10264.1"/>
    <property type="molecule type" value="Genomic_DNA"/>
</dbReference>
<evidence type="ECO:0000313" key="19">
    <source>
        <dbReference type="EMBL" id="QYC10264.1"/>
    </source>
</evidence>
<feature type="transmembrane region" description="Helical" evidence="16">
    <location>
        <begin position="104"/>
        <end position="124"/>
    </location>
</feature>
<keyword evidence="4" id="KW-0597">Phosphoprotein</keyword>
<dbReference type="InterPro" id="IPR013655">
    <property type="entry name" value="PAS_fold_3"/>
</dbReference>
<evidence type="ECO:0000256" key="6">
    <source>
        <dbReference type="ARBA" id="ARBA00022630"/>
    </source>
</evidence>
<dbReference type="InterPro" id="IPR011102">
    <property type="entry name" value="Sig_transdc_His_kinase_HWE"/>
</dbReference>
<feature type="domain" description="MHYT" evidence="18">
    <location>
        <begin position="5"/>
        <end position="193"/>
    </location>
</feature>
<dbReference type="InterPro" id="IPR000014">
    <property type="entry name" value="PAS"/>
</dbReference>
<evidence type="ECO:0000256" key="1">
    <source>
        <dbReference type="ARBA" id="ARBA00000085"/>
    </source>
</evidence>
<feature type="domain" description="PAC" evidence="17">
    <location>
        <begin position="300"/>
        <end position="355"/>
    </location>
</feature>